<keyword evidence="1" id="KW-0472">Membrane</keyword>
<dbReference type="Proteomes" id="UP000479335">
    <property type="component" value="Unassembled WGS sequence"/>
</dbReference>
<gene>
    <name evidence="2" type="ORF">GTP46_17105</name>
</gene>
<evidence type="ECO:0000256" key="1">
    <source>
        <dbReference type="SAM" id="Phobius"/>
    </source>
</evidence>
<name>A0A6L8KAH6_9BURK</name>
<evidence type="ECO:0000313" key="2">
    <source>
        <dbReference type="EMBL" id="MYM24366.1"/>
    </source>
</evidence>
<organism evidence="2 3">
    <name type="scientific">Duganella flavida</name>
    <dbReference type="NCBI Taxonomy" id="2692175"/>
    <lineage>
        <taxon>Bacteria</taxon>
        <taxon>Pseudomonadati</taxon>
        <taxon>Pseudomonadota</taxon>
        <taxon>Betaproteobacteria</taxon>
        <taxon>Burkholderiales</taxon>
        <taxon>Oxalobacteraceae</taxon>
        <taxon>Telluria group</taxon>
        <taxon>Duganella</taxon>
    </lineage>
</organism>
<keyword evidence="1" id="KW-1133">Transmembrane helix</keyword>
<keyword evidence="1" id="KW-0812">Transmembrane</keyword>
<dbReference type="EMBL" id="WWCN01000010">
    <property type="protein sequence ID" value="MYM24366.1"/>
    <property type="molecule type" value="Genomic_DNA"/>
</dbReference>
<comment type="caution">
    <text evidence="2">The sequence shown here is derived from an EMBL/GenBank/DDBJ whole genome shotgun (WGS) entry which is preliminary data.</text>
</comment>
<proteinExistence type="predicted"/>
<keyword evidence="3" id="KW-1185">Reference proteome</keyword>
<evidence type="ECO:0000313" key="3">
    <source>
        <dbReference type="Proteomes" id="UP000479335"/>
    </source>
</evidence>
<dbReference type="RefSeq" id="WP_161007833.1">
    <property type="nucleotide sequence ID" value="NZ_WWCN01000010.1"/>
</dbReference>
<feature type="transmembrane region" description="Helical" evidence="1">
    <location>
        <begin position="32"/>
        <end position="52"/>
    </location>
</feature>
<dbReference type="AlphaFoldDB" id="A0A6L8KAH6"/>
<evidence type="ECO:0008006" key="4">
    <source>
        <dbReference type="Google" id="ProtNLM"/>
    </source>
</evidence>
<protein>
    <recommendedName>
        <fullName evidence="4">HlyD family efflux transporter periplasmic adaptor subunit</fullName>
    </recommendedName>
</protein>
<reference evidence="2 3" key="1">
    <citation type="submission" date="2019-12" db="EMBL/GenBank/DDBJ databases">
        <title>Novel species isolated from a subtropical stream in China.</title>
        <authorList>
            <person name="Lu H."/>
        </authorList>
    </citation>
    <scope>NUCLEOTIDE SEQUENCE [LARGE SCALE GENOMIC DNA]</scope>
    <source>
        <strain evidence="2 3">FT135W</strain>
    </source>
</reference>
<accession>A0A6L8KAH6</accession>
<sequence>MASVVRNTFFRAEVLSGNGSGDFGEIRILHSISGWVITFISLGMAMALFLLINYGSIAKNVMAAGVTEEILLSPESRAVVATIFVPVSNAAALAPGQRVTLHYDAYPYQKFGLQTGIVRAVDSGFLYANRLPEGVQAKLRSGGNKGNVGVVTYRRITLTLLTPEIRAAGKTQKIPEGLLLNVNLPQSSTPLSQWLLGSRA</sequence>